<sequence length="101" mass="11432">MGQKQDTNSCCMDDKKESVLEISLTEPLYRSSSYESPIPDEVCTFEITANEICERSVEEWSTDLENHLGICTEPSTNTPKKSRISSCSKKISVKCIDKIYK</sequence>
<dbReference type="EMBL" id="MPUH01000514">
    <property type="protein sequence ID" value="OMJ78595.1"/>
    <property type="molecule type" value="Genomic_DNA"/>
</dbReference>
<keyword evidence="2" id="KW-1185">Reference proteome</keyword>
<evidence type="ECO:0000313" key="1">
    <source>
        <dbReference type="EMBL" id="OMJ78595.1"/>
    </source>
</evidence>
<dbReference type="Proteomes" id="UP000187209">
    <property type="component" value="Unassembled WGS sequence"/>
</dbReference>
<evidence type="ECO:0000313" key="2">
    <source>
        <dbReference type="Proteomes" id="UP000187209"/>
    </source>
</evidence>
<protein>
    <submittedName>
        <fullName evidence="1">Uncharacterized protein</fullName>
    </submittedName>
</protein>
<gene>
    <name evidence="1" type="ORF">SteCoe_21575</name>
</gene>
<dbReference type="AlphaFoldDB" id="A0A1R2BPS5"/>
<organism evidence="1 2">
    <name type="scientific">Stentor coeruleus</name>
    <dbReference type="NCBI Taxonomy" id="5963"/>
    <lineage>
        <taxon>Eukaryota</taxon>
        <taxon>Sar</taxon>
        <taxon>Alveolata</taxon>
        <taxon>Ciliophora</taxon>
        <taxon>Postciliodesmatophora</taxon>
        <taxon>Heterotrichea</taxon>
        <taxon>Heterotrichida</taxon>
        <taxon>Stentoridae</taxon>
        <taxon>Stentor</taxon>
    </lineage>
</organism>
<proteinExistence type="predicted"/>
<comment type="caution">
    <text evidence="1">The sequence shown here is derived from an EMBL/GenBank/DDBJ whole genome shotgun (WGS) entry which is preliminary data.</text>
</comment>
<accession>A0A1R2BPS5</accession>
<reference evidence="1 2" key="1">
    <citation type="submission" date="2016-11" db="EMBL/GenBank/DDBJ databases">
        <title>The macronuclear genome of Stentor coeruleus: a giant cell with tiny introns.</title>
        <authorList>
            <person name="Slabodnick M."/>
            <person name="Ruby J.G."/>
            <person name="Reiff S.B."/>
            <person name="Swart E.C."/>
            <person name="Gosai S."/>
            <person name="Prabakaran S."/>
            <person name="Witkowska E."/>
            <person name="Larue G.E."/>
            <person name="Fisher S."/>
            <person name="Freeman R.M."/>
            <person name="Gunawardena J."/>
            <person name="Chu W."/>
            <person name="Stover N.A."/>
            <person name="Gregory B.D."/>
            <person name="Nowacki M."/>
            <person name="Derisi J."/>
            <person name="Roy S.W."/>
            <person name="Marshall W.F."/>
            <person name="Sood P."/>
        </authorList>
    </citation>
    <scope>NUCLEOTIDE SEQUENCE [LARGE SCALE GENOMIC DNA]</scope>
    <source>
        <strain evidence="1">WM001</strain>
    </source>
</reference>
<name>A0A1R2BPS5_9CILI</name>